<protein>
    <recommendedName>
        <fullName evidence="3">Coenzyme PQQ synthesis protein D (PqqD)</fullName>
    </recommendedName>
</protein>
<reference evidence="1" key="2">
    <citation type="submission" date="2020-09" db="EMBL/GenBank/DDBJ databases">
        <authorList>
            <person name="Sun Q."/>
            <person name="Zhou Y."/>
        </authorList>
    </citation>
    <scope>NUCLEOTIDE SEQUENCE</scope>
    <source>
        <strain evidence="1">CGMCC 1.12160</strain>
    </source>
</reference>
<dbReference type="AlphaFoldDB" id="A0A917F8E0"/>
<sequence>MVTWRAVPAHDELHRDGESLVLVDGRVQRVSALGTAVRELAAQPVGEDVLARMLEERFGAPPTGDLLTLTRAALADLVRAGLLERLED</sequence>
<gene>
    <name evidence="1" type="ORF">GCM10011366_26820</name>
</gene>
<name>A0A917F8E0_9MICO</name>
<reference evidence="1" key="1">
    <citation type="journal article" date="2014" name="Int. J. Syst. Evol. Microbiol.">
        <title>Complete genome sequence of Corynebacterium casei LMG S-19264T (=DSM 44701T), isolated from a smear-ripened cheese.</title>
        <authorList>
            <consortium name="US DOE Joint Genome Institute (JGI-PGF)"/>
            <person name="Walter F."/>
            <person name="Albersmeier A."/>
            <person name="Kalinowski J."/>
            <person name="Ruckert C."/>
        </authorList>
    </citation>
    <scope>NUCLEOTIDE SEQUENCE</scope>
    <source>
        <strain evidence="1">CGMCC 1.12160</strain>
    </source>
</reference>
<evidence type="ECO:0000313" key="2">
    <source>
        <dbReference type="Proteomes" id="UP000605670"/>
    </source>
</evidence>
<evidence type="ECO:0008006" key="3">
    <source>
        <dbReference type="Google" id="ProtNLM"/>
    </source>
</evidence>
<keyword evidence="2" id="KW-1185">Reference proteome</keyword>
<proteinExistence type="predicted"/>
<accession>A0A917F8E0</accession>
<dbReference type="Proteomes" id="UP000605670">
    <property type="component" value="Unassembled WGS sequence"/>
</dbReference>
<evidence type="ECO:0000313" key="1">
    <source>
        <dbReference type="EMBL" id="GGF57615.1"/>
    </source>
</evidence>
<comment type="caution">
    <text evidence="1">The sequence shown here is derived from an EMBL/GenBank/DDBJ whole genome shotgun (WGS) entry which is preliminary data.</text>
</comment>
<organism evidence="1 2">
    <name type="scientific">Ornithinimicrobium tianjinense</name>
    <dbReference type="NCBI Taxonomy" id="1195761"/>
    <lineage>
        <taxon>Bacteria</taxon>
        <taxon>Bacillati</taxon>
        <taxon>Actinomycetota</taxon>
        <taxon>Actinomycetes</taxon>
        <taxon>Micrococcales</taxon>
        <taxon>Ornithinimicrobiaceae</taxon>
        <taxon>Ornithinimicrobium</taxon>
    </lineage>
</organism>
<dbReference type="EMBL" id="BMEM01000005">
    <property type="protein sequence ID" value="GGF57615.1"/>
    <property type="molecule type" value="Genomic_DNA"/>
</dbReference>